<dbReference type="PANTHER" id="PTHR45913">
    <property type="entry name" value="EPM2A-INTERACTING PROTEIN 1"/>
    <property type="match status" value="1"/>
</dbReference>
<proteinExistence type="predicted"/>
<evidence type="ECO:0000313" key="1">
    <source>
        <dbReference type="EMBL" id="CAK6970470.1"/>
    </source>
</evidence>
<dbReference type="Proteomes" id="UP001314229">
    <property type="component" value="Unassembled WGS sequence"/>
</dbReference>
<keyword evidence="2" id="KW-1185">Reference proteome</keyword>
<comment type="caution">
    <text evidence="1">The sequence shown here is derived from an EMBL/GenBank/DDBJ whole genome shotgun (WGS) entry which is preliminary data.</text>
</comment>
<organism evidence="1 2">
    <name type="scientific">Scomber scombrus</name>
    <name type="common">Atlantic mackerel</name>
    <name type="synonym">Scomber vernalis</name>
    <dbReference type="NCBI Taxonomy" id="13677"/>
    <lineage>
        <taxon>Eukaryota</taxon>
        <taxon>Metazoa</taxon>
        <taxon>Chordata</taxon>
        <taxon>Craniata</taxon>
        <taxon>Vertebrata</taxon>
        <taxon>Euteleostomi</taxon>
        <taxon>Actinopterygii</taxon>
        <taxon>Neopterygii</taxon>
        <taxon>Teleostei</taxon>
        <taxon>Neoteleostei</taxon>
        <taxon>Acanthomorphata</taxon>
        <taxon>Pelagiaria</taxon>
        <taxon>Scombriformes</taxon>
        <taxon>Scombridae</taxon>
        <taxon>Scomber</taxon>
    </lineage>
</organism>
<dbReference type="PANTHER" id="PTHR45913:SF19">
    <property type="entry name" value="LOW QUALITY PROTEIN: ZINC FINGER BED DOMAIN-CONTAINING PROTEIN 5-LIKE"/>
    <property type="match status" value="1"/>
</dbReference>
<reference evidence="1 2" key="1">
    <citation type="submission" date="2024-01" db="EMBL/GenBank/DDBJ databases">
        <authorList>
            <person name="Alioto T."/>
            <person name="Alioto T."/>
            <person name="Gomez Garrido J."/>
        </authorList>
    </citation>
    <scope>NUCLEOTIDE SEQUENCE [LARGE SCALE GENOMIC DNA]</scope>
</reference>
<dbReference type="EMBL" id="CAWUFR010000158">
    <property type="protein sequence ID" value="CAK6970470.1"/>
    <property type="molecule type" value="Genomic_DNA"/>
</dbReference>
<dbReference type="AlphaFoldDB" id="A0AAV1PG40"/>
<evidence type="ECO:0000313" key="2">
    <source>
        <dbReference type="Proteomes" id="UP001314229"/>
    </source>
</evidence>
<gene>
    <name evidence="1" type="ORF">FSCOSCO3_A033796</name>
</gene>
<accession>A0AAV1PG40</accession>
<name>A0AAV1PG40_SCOSC</name>
<protein>
    <submittedName>
        <fullName evidence="1">Uncharacterized protein</fullName>
    </submittedName>
</protein>
<sequence length="153" mass="17235">MMRQQRTPTKRKLRKYQEFESNNRLIAAAPSPSHNMWRPVIQQTHETFKTASPHRGQAPCILHEGQKQLLKATSSSNVSALRASFSVANRFDKAKKPFTIDEHFILTAARDICRGLLGEAAVKKVAQVPLLASTITRRIDEIAEDIEAQSLED</sequence>